<gene>
    <name evidence="1" type="ORF">CCMP2556_LOCUS3412</name>
</gene>
<organism evidence="1 2">
    <name type="scientific">Durusdinium trenchii</name>
    <dbReference type="NCBI Taxonomy" id="1381693"/>
    <lineage>
        <taxon>Eukaryota</taxon>
        <taxon>Sar</taxon>
        <taxon>Alveolata</taxon>
        <taxon>Dinophyceae</taxon>
        <taxon>Suessiales</taxon>
        <taxon>Symbiodiniaceae</taxon>
        <taxon>Durusdinium</taxon>
    </lineage>
</organism>
<evidence type="ECO:0000313" key="2">
    <source>
        <dbReference type="Proteomes" id="UP001642484"/>
    </source>
</evidence>
<sequence>MGFQIQDLLGIWQGTLGETGSEGPSFDRSIKPQDTEEKGLHLLQSKGRFILAKDDTITRKPELMKGVSYGPSMSTSPSEAHHQDYFCDAAEPIWGGRGDLEIIASLGANVVRLYGNDPTLEHQKFLDHAQSLNLEAYHPSIKYFIVVNEPELKLPSLGEPKKFAKAIVSAIDGVLDAEEERGDAACAAGRNPPVLASLRQNPIWPELGVEGPKPNLTVTFSFAFCNQCDNFRDRPGLGQLWTLKDALLNPEKYGVEPKRNLTAFFETRFTFSFNSGNPSDEIQSLFLDHYEVAFPSTPIFVAEYHNPGNPHLKKDLKQILRVARHSSLLLGISFFEFQNRYDQAGHLIWGMFDPQGHDEHDSARSQVVKFKETSELHVPCLSPVFDHDTTIIEELTKAYKGPGVNMSKLCLPDPDKVLVSKHGFLQMVGLKNVTAMQIFIKRVVTKLGGFVPYVVPAEIAEMFMNPFARYRDLEAMLVSHPEWARWDVFASCMVDVEATNSTVAGKLAYICGYVDCSKVPESCEDLWDTASWVFGTHFREVVYSQDFTPKPLQHCYLDGAAQFVRSSIWKKMPVKKDCIVPLGWTDPNKVHISQHGFHLVWSNRDPVAMKVFITRALEHTGGKLETNVPESFVTETLALEGSFKMLQDTLAAHPPWGSWETAACVPDREAKARDVGAAIGLVCSHLAIGKGIFDCGQIPAECHLPAEKTDERMT</sequence>
<dbReference type="InterPro" id="IPR017853">
    <property type="entry name" value="GH"/>
</dbReference>
<dbReference type="Proteomes" id="UP001642484">
    <property type="component" value="Unassembled WGS sequence"/>
</dbReference>
<reference evidence="1 2" key="1">
    <citation type="submission" date="2024-02" db="EMBL/GenBank/DDBJ databases">
        <authorList>
            <person name="Chen Y."/>
            <person name="Shah S."/>
            <person name="Dougan E. K."/>
            <person name="Thang M."/>
            <person name="Chan C."/>
        </authorList>
    </citation>
    <scope>NUCLEOTIDE SEQUENCE [LARGE SCALE GENOMIC DNA]</scope>
</reference>
<accession>A0ABP0HUI4</accession>
<dbReference type="SUPFAM" id="SSF51445">
    <property type="entry name" value="(Trans)glycosidases"/>
    <property type="match status" value="1"/>
</dbReference>
<keyword evidence="2" id="KW-1185">Reference proteome</keyword>
<name>A0ABP0HUI4_9DINO</name>
<protein>
    <submittedName>
        <fullName evidence="1">Uncharacterized protein</fullName>
    </submittedName>
</protein>
<dbReference type="EMBL" id="CAXAMN010001336">
    <property type="protein sequence ID" value="CAK8993871.1"/>
    <property type="molecule type" value="Genomic_DNA"/>
</dbReference>
<evidence type="ECO:0000313" key="1">
    <source>
        <dbReference type="EMBL" id="CAK8993871.1"/>
    </source>
</evidence>
<dbReference type="Gene3D" id="3.20.20.80">
    <property type="entry name" value="Glycosidases"/>
    <property type="match status" value="1"/>
</dbReference>
<proteinExistence type="predicted"/>
<comment type="caution">
    <text evidence="1">The sequence shown here is derived from an EMBL/GenBank/DDBJ whole genome shotgun (WGS) entry which is preliminary data.</text>
</comment>